<dbReference type="Gene3D" id="3.20.20.450">
    <property type="entry name" value="EAL domain"/>
    <property type="match status" value="1"/>
</dbReference>
<dbReference type="RefSeq" id="WP_189170143.1">
    <property type="nucleotide sequence ID" value="NZ_BMQB01000004.1"/>
</dbReference>
<evidence type="ECO:0000259" key="3">
    <source>
        <dbReference type="PROSITE" id="PS50887"/>
    </source>
</evidence>
<dbReference type="Pfam" id="PF00563">
    <property type="entry name" value="EAL"/>
    <property type="match status" value="1"/>
</dbReference>
<feature type="transmembrane region" description="Helical" evidence="1">
    <location>
        <begin position="113"/>
        <end position="132"/>
    </location>
</feature>
<reference evidence="4" key="1">
    <citation type="journal article" date="2014" name="Int. J. Syst. Evol. Microbiol.">
        <title>Complete genome sequence of Corynebacterium casei LMG S-19264T (=DSM 44701T), isolated from a smear-ripened cheese.</title>
        <authorList>
            <consortium name="US DOE Joint Genome Institute (JGI-PGF)"/>
            <person name="Walter F."/>
            <person name="Albersmeier A."/>
            <person name="Kalinowski J."/>
            <person name="Ruckert C."/>
        </authorList>
    </citation>
    <scope>NUCLEOTIDE SEQUENCE</scope>
    <source>
        <strain evidence="4">JCM 3090</strain>
    </source>
</reference>
<dbReference type="SMART" id="SM00267">
    <property type="entry name" value="GGDEF"/>
    <property type="match status" value="1"/>
</dbReference>
<dbReference type="InterPro" id="IPR052155">
    <property type="entry name" value="Biofilm_reg_signaling"/>
</dbReference>
<evidence type="ECO:0000313" key="5">
    <source>
        <dbReference type="Proteomes" id="UP000649739"/>
    </source>
</evidence>
<proteinExistence type="predicted"/>
<protein>
    <recommendedName>
        <fullName evidence="6">Diguanylate cyclase/phosphodiesterase</fullName>
    </recommendedName>
</protein>
<dbReference type="InterPro" id="IPR000160">
    <property type="entry name" value="GGDEF_dom"/>
</dbReference>
<dbReference type="SUPFAM" id="SSF141868">
    <property type="entry name" value="EAL domain-like"/>
    <property type="match status" value="1"/>
</dbReference>
<comment type="caution">
    <text evidence="4">The sequence shown here is derived from an EMBL/GenBank/DDBJ whole genome shotgun (WGS) entry which is preliminary data.</text>
</comment>
<gene>
    <name evidence="4" type="ORF">GCM10010123_23810</name>
</gene>
<dbReference type="InterPro" id="IPR029787">
    <property type="entry name" value="Nucleotide_cyclase"/>
</dbReference>
<dbReference type="PROSITE" id="PS50883">
    <property type="entry name" value="EAL"/>
    <property type="match status" value="1"/>
</dbReference>
<dbReference type="InterPro" id="IPR043128">
    <property type="entry name" value="Rev_trsase/Diguanyl_cyclase"/>
</dbReference>
<feature type="domain" description="GGDEF" evidence="3">
    <location>
        <begin position="380"/>
        <end position="511"/>
    </location>
</feature>
<name>A0A8J3B3L7_9ACTN</name>
<dbReference type="NCBIfam" id="TIGR00254">
    <property type="entry name" value="GGDEF"/>
    <property type="match status" value="1"/>
</dbReference>
<sequence>MAAPNGRGPLWHRVAVWTGVLFVVLGPASLAAESLGFVPNPWLIRVITVPGGLLAAAVCLHVARQPGLNAAARRFWHWSAAAIALVGVGGGINLVDNILYTPNNPAEPSTGAIAAYGIGVLTQLTALLRLPARNRLTAHERKQFVVDGAIMLICFGLFAWRLSFSRTEEWSRIGGGPAALTVVLLAFLAVLAIAKLVMFGVTAVDRRALHTLAGTICAGALIGAVSPLTAGAAVVASTVCITLVGVGFMLAAMFQYAGVGQPPLEQRPWAGTRTAKVAGWLPYLAVAATDGLLIFVVAGHSVGELIVAASAVGLTVIVVYRQVTALRDNSALLRRVDLTVRELRDAQDRLAHQATHDDLTGLANRRLFTERVAATAAGGEPASVALIDLDDFKTINDRLGHHIGDRLLLDVAGRLRSCVRPGDTVSRLGGDEFALLLPGLASEHGVAVLDRITEALGQPVIVDGHALLVRCSAGLAELTADLDPTEVIRRADLAMYAAKEAGKSRYATYDDELDVRINRDAALGAELRTSLTEGHFRLLFQPVVRLVDRVIVGAEALVRWEHPERGTIRPDHFIPVAERTGLIVPLGEWILREACDEAVRWLAEDVTETWTMSVNISARQLREPGFAGTVARVLDETGLPPRHLMIEVTETAVFDSELASAALREISALGVRIALDDFGTGNSSLGLLRTIPVDVLKVDKSFIDHITDSNTESTIAIAMLHLANGLDLGVVAEGVESAAQAARLRKIGYQLSQGYHFARPLPAADVRAMLHTGPNTRRIA</sequence>
<dbReference type="PANTHER" id="PTHR44757:SF2">
    <property type="entry name" value="BIOFILM ARCHITECTURE MAINTENANCE PROTEIN MBAA"/>
    <property type="match status" value="1"/>
</dbReference>
<keyword evidence="1" id="KW-1133">Transmembrane helix</keyword>
<organism evidence="4 5">
    <name type="scientific">Pilimelia anulata</name>
    <dbReference type="NCBI Taxonomy" id="53371"/>
    <lineage>
        <taxon>Bacteria</taxon>
        <taxon>Bacillati</taxon>
        <taxon>Actinomycetota</taxon>
        <taxon>Actinomycetes</taxon>
        <taxon>Micromonosporales</taxon>
        <taxon>Micromonosporaceae</taxon>
        <taxon>Pilimelia</taxon>
    </lineage>
</organism>
<dbReference type="Pfam" id="PF00990">
    <property type="entry name" value="GGDEF"/>
    <property type="match status" value="1"/>
</dbReference>
<evidence type="ECO:0000313" key="4">
    <source>
        <dbReference type="EMBL" id="GGJ93195.1"/>
    </source>
</evidence>
<dbReference type="PROSITE" id="PS50887">
    <property type="entry name" value="GGDEF"/>
    <property type="match status" value="1"/>
</dbReference>
<feature type="transmembrane region" description="Helical" evidence="1">
    <location>
        <begin position="209"/>
        <end position="228"/>
    </location>
</feature>
<dbReference type="InterPro" id="IPR001633">
    <property type="entry name" value="EAL_dom"/>
</dbReference>
<evidence type="ECO:0008006" key="6">
    <source>
        <dbReference type="Google" id="ProtNLM"/>
    </source>
</evidence>
<feature type="transmembrane region" description="Helical" evidence="1">
    <location>
        <begin position="280"/>
        <end position="299"/>
    </location>
</feature>
<feature type="transmembrane region" description="Helical" evidence="1">
    <location>
        <begin position="176"/>
        <end position="197"/>
    </location>
</feature>
<dbReference type="AlphaFoldDB" id="A0A8J3B3L7"/>
<dbReference type="PANTHER" id="PTHR44757">
    <property type="entry name" value="DIGUANYLATE CYCLASE DGCP"/>
    <property type="match status" value="1"/>
</dbReference>
<evidence type="ECO:0000256" key="1">
    <source>
        <dbReference type="SAM" id="Phobius"/>
    </source>
</evidence>
<keyword evidence="1" id="KW-0472">Membrane</keyword>
<dbReference type="SUPFAM" id="SSF55073">
    <property type="entry name" value="Nucleotide cyclase"/>
    <property type="match status" value="1"/>
</dbReference>
<feature type="transmembrane region" description="Helical" evidence="1">
    <location>
        <begin position="42"/>
        <end position="63"/>
    </location>
</feature>
<reference evidence="4" key="2">
    <citation type="submission" date="2020-09" db="EMBL/GenBank/DDBJ databases">
        <authorList>
            <person name="Sun Q."/>
            <person name="Ohkuma M."/>
        </authorList>
    </citation>
    <scope>NUCLEOTIDE SEQUENCE</scope>
    <source>
        <strain evidence="4">JCM 3090</strain>
    </source>
</reference>
<feature type="transmembrane region" description="Helical" evidence="1">
    <location>
        <begin position="144"/>
        <end position="164"/>
    </location>
</feature>
<keyword evidence="5" id="KW-1185">Reference proteome</keyword>
<accession>A0A8J3B3L7</accession>
<feature type="transmembrane region" description="Helical" evidence="1">
    <location>
        <begin position="75"/>
        <end position="93"/>
    </location>
</feature>
<dbReference type="EMBL" id="BMQB01000004">
    <property type="protein sequence ID" value="GGJ93195.1"/>
    <property type="molecule type" value="Genomic_DNA"/>
</dbReference>
<feature type="transmembrane region" description="Helical" evidence="1">
    <location>
        <begin position="234"/>
        <end position="259"/>
    </location>
</feature>
<dbReference type="SMART" id="SM00052">
    <property type="entry name" value="EAL"/>
    <property type="match status" value="1"/>
</dbReference>
<dbReference type="InterPro" id="IPR035919">
    <property type="entry name" value="EAL_sf"/>
</dbReference>
<keyword evidence="1" id="KW-0812">Transmembrane</keyword>
<dbReference type="Gene3D" id="3.30.70.270">
    <property type="match status" value="1"/>
</dbReference>
<feature type="domain" description="EAL" evidence="2">
    <location>
        <begin position="520"/>
        <end position="774"/>
    </location>
</feature>
<dbReference type="CDD" id="cd01949">
    <property type="entry name" value="GGDEF"/>
    <property type="match status" value="1"/>
</dbReference>
<evidence type="ECO:0000259" key="2">
    <source>
        <dbReference type="PROSITE" id="PS50883"/>
    </source>
</evidence>
<dbReference type="CDD" id="cd01948">
    <property type="entry name" value="EAL"/>
    <property type="match status" value="1"/>
</dbReference>
<dbReference type="Proteomes" id="UP000649739">
    <property type="component" value="Unassembled WGS sequence"/>
</dbReference>